<dbReference type="OrthoDB" id="1305553at2759"/>
<comment type="caution">
    <text evidence="1">The sequence shown here is derived from an EMBL/GenBank/DDBJ whole genome shotgun (WGS) entry which is preliminary data.</text>
</comment>
<sequence length="69" mass="7916">MVEKLLMMEAWRSSGDENICVVTRKRSSRGVEGSHGHRGDSWWNREVQGKMKAMKDTYVKLVDSTDAED</sequence>
<dbReference type="EMBL" id="JACXVP010000010">
    <property type="protein sequence ID" value="KAG5581819.1"/>
    <property type="molecule type" value="Genomic_DNA"/>
</dbReference>
<reference evidence="1 2" key="1">
    <citation type="submission" date="2020-09" db="EMBL/GenBank/DDBJ databases">
        <title>De no assembly of potato wild relative species, Solanum commersonii.</title>
        <authorList>
            <person name="Cho K."/>
        </authorList>
    </citation>
    <scope>NUCLEOTIDE SEQUENCE [LARGE SCALE GENOMIC DNA]</scope>
    <source>
        <strain evidence="1">LZ3.2</strain>
        <tissue evidence="1">Leaf</tissue>
    </source>
</reference>
<proteinExistence type="predicted"/>
<accession>A0A9J5X147</accession>
<organism evidence="1 2">
    <name type="scientific">Solanum commersonii</name>
    <name type="common">Commerson's wild potato</name>
    <name type="synonym">Commerson's nightshade</name>
    <dbReference type="NCBI Taxonomy" id="4109"/>
    <lineage>
        <taxon>Eukaryota</taxon>
        <taxon>Viridiplantae</taxon>
        <taxon>Streptophyta</taxon>
        <taxon>Embryophyta</taxon>
        <taxon>Tracheophyta</taxon>
        <taxon>Spermatophyta</taxon>
        <taxon>Magnoliopsida</taxon>
        <taxon>eudicotyledons</taxon>
        <taxon>Gunneridae</taxon>
        <taxon>Pentapetalae</taxon>
        <taxon>asterids</taxon>
        <taxon>lamiids</taxon>
        <taxon>Solanales</taxon>
        <taxon>Solanaceae</taxon>
        <taxon>Solanoideae</taxon>
        <taxon>Solaneae</taxon>
        <taxon>Solanum</taxon>
    </lineage>
</organism>
<dbReference type="Proteomes" id="UP000824120">
    <property type="component" value="Chromosome 10"/>
</dbReference>
<name>A0A9J5X147_SOLCO</name>
<protein>
    <submittedName>
        <fullName evidence="1">Uncharacterized protein</fullName>
    </submittedName>
</protein>
<dbReference type="AlphaFoldDB" id="A0A9J5X147"/>
<evidence type="ECO:0000313" key="1">
    <source>
        <dbReference type="EMBL" id="KAG5581819.1"/>
    </source>
</evidence>
<keyword evidence="2" id="KW-1185">Reference proteome</keyword>
<evidence type="ECO:0000313" key="2">
    <source>
        <dbReference type="Proteomes" id="UP000824120"/>
    </source>
</evidence>
<gene>
    <name evidence="1" type="ORF">H5410_052446</name>
</gene>